<dbReference type="InterPro" id="IPR003593">
    <property type="entry name" value="AAA+_ATPase"/>
</dbReference>
<dbReference type="PROSITE" id="PS50893">
    <property type="entry name" value="ABC_TRANSPORTER_2"/>
    <property type="match status" value="1"/>
</dbReference>
<sequence length="311" mass="33200">MLQFTEISKRYGPVTALDDVSFRVEEGTVTGLLGPNGAGKSTLMRLLVGLDRPTSGTATVAGHRYRDLGWPLRVLGTHLGGRPVHRRRSARAHLRSVAQTHGLARRRVDEVLELTGLAEVAHRAAGGFSLGMGQRLGLAGALLGDPAALVLDEPVNGLDTDGVRWIRQLLRMLADQGRTVLVSSHLMSEVQLVADRVVVLGGGRLLADTTVAELASRARDEVVLRTVERGADDRLRALLPEAAILPVDDPVDGGAWRVTGASEREVGLAARSADLTVLHLARETADLEAGYLTLVGEQGQQGQQVAAEEVR</sequence>
<reference evidence="6 7" key="1">
    <citation type="submission" date="2022-02" db="EMBL/GenBank/DDBJ databases">
        <title>The car tank lid bacteriome: a reservoir of bacteria with potential in bioremediation of fuel.</title>
        <authorList>
            <person name="Vidal-Verdu A."/>
            <person name="Gomez-Martinez D."/>
            <person name="Latorre-Perez A."/>
            <person name="Pereto J."/>
            <person name="Porcar M."/>
        </authorList>
    </citation>
    <scope>NUCLEOTIDE SEQUENCE [LARGE SCALE GENOMIC DNA]</scope>
    <source>
        <strain evidence="6 7">4D.3</strain>
    </source>
</reference>
<dbReference type="InterPro" id="IPR027417">
    <property type="entry name" value="P-loop_NTPase"/>
</dbReference>
<name>A0ABT0J0W1_9MICO</name>
<comment type="caution">
    <text evidence="6">The sequence shown here is derived from an EMBL/GenBank/DDBJ whole genome shotgun (WGS) entry which is preliminary data.</text>
</comment>
<feature type="domain" description="ABC transporter" evidence="5">
    <location>
        <begin position="2"/>
        <end position="227"/>
    </location>
</feature>
<dbReference type="PANTHER" id="PTHR43335">
    <property type="entry name" value="ABC TRANSPORTER, ATP-BINDING PROTEIN"/>
    <property type="match status" value="1"/>
</dbReference>
<dbReference type="RefSeq" id="WP_416343001.1">
    <property type="nucleotide sequence ID" value="NZ_JALQCY010000002.1"/>
</dbReference>
<comment type="similarity">
    <text evidence="1">Belongs to the ABC transporter superfamily.</text>
</comment>
<dbReference type="Gene3D" id="3.40.50.300">
    <property type="entry name" value="P-loop containing nucleotide triphosphate hydrolases"/>
    <property type="match status" value="1"/>
</dbReference>
<evidence type="ECO:0000313" key="7">
    <source>
        <dbReference type="Proteomes" id="UP001651050"/>
    </source>
</evidence>
<dbReference type="EMBL" id="JALQCY010000002">
    <property type="protein sequence ID" value="MCK9793135.1"/>
    <property type="molecule type" value="Genomic_DNA"/>
</dbReference>
<organism evidence="6 7">
    <name type="scientific">Isoptericola peretonis</name>
    <dbReference type="NCBI Taxonomy" id="2918523"/>
    <lineage>
        <taxon>Bacteria</taxon>
        <taxon>Bacillati</taxon>
        <taxon>Actinomycetota</taxon>
        <taxon>Actinomycetes</taxon>
        <taxon>Micrococcales</taxon>
        <taxon>Promicromonosporaceae</taxon>
        <taxon>Isoptericola</taxon>
    </lineage>
</organism>
<evidence type="ECO:0000256" key="3">
    <source>
        <dbReference type="ARBA" id="ARBA00022741"/>
    </source>
</evidence>
<dbReference type="Proteomes" id="UP001651050">
    <property type="component" value="Unassembled WGS sequence"/>
</dbReference>
<keyword evidence="4 6" id="KW-0067">ATP-binding</keyword>
<evidence type="ECO:0000313" key="6">
    <source>
        <dbReference type="EMBL" id="MCK9793135.1"/>
    </source>
</evidence>
<proteinExistence type="inferred from homology"/>
<evidence type="ECO:0000256" key="4">
    <source>
        <dbReference type="ARBA" id="ARBA00022840"/>
    </source>
</evidence>
<accession>A0ABT0J0W1</accession>
<keyword evidence="2" id="KW-0813">Transport</keyword>
<dbReference type="SMART" id="SM00382">
    <property type="entry name" value="AAA"/>
    <property type="match status" value="1"/>
</dbReference>
<dbReference type="PANTHER" id="PTHR43335:SF4">
    <property type="entry name" value="ABC TRANSPORTER, ATP-BINDING PROTEIN"/>
    <property type="match status" value="1"/>
</dbReference>
<dbReference type="InterPro" id="IPR003439">
    <property type="entry name" value="ABC_transporter-like_ATP-bd"/>
</dbReference>
<evidence type="ECO:0000259" key="5">
    <source>
        <dbReference type="PROSITE" id="PS50893"/>
    </source>
</evidence>
<keyword evidence="3" id="KW-0547">Nucleotide-binding</keyword>
<gene>
    <name evidence="6" type="ORF">M1843_05160</name>
</gene>
<evidence type="ECO:0000256" key="1">
    <source>
        <dbReference type="ARBA" id="ARBA00005417"/>
    </source>
</evidence>
<dbReference type="Pfam" id="PF00005">
    <property type="entry name" value="ABC_tran"/>
    <property type="match status" value="1"/>
</dbReference>
<dbReference type="GO" id="GO:0005524">
    <property type="term" value="F:ATP binding"/>
    <property type="evidence" value="ECO:0007669"/>
    <property type="project" value="UniProtKB-KW"/>
</dbReference>
<protein>
    <submittedName>
        <fullName evidence="6">ATP-binding cassette domain-containing protein</fullName>
    </submittedName>
</protein>
<dbReference type="SUPFAM" id="SSF52540">
    <property type="entry name" value="P-loop containing nucleoside triphosphate hydrolases"/>
    <property type="match status" value="1"/>
</dbReference>
<keyword evidence="7" id="KW-1185">Reference proteome</keyword>
<evidence type="ECO:0000256" key="2">
    <source>
        <dbReference type="ARBA" id="ARBA00022448"/>
    </source>
</evidence>